<protein>
    <submittedName>
        <fullName evidence="1">Uncharacterized protein</fullName>
    </submittedName>
</protein>
<dbReference type="OrthoDB" id="6430657at2759"/>
<proteinExistence type="predicted"/>
<evidence type="ECO:0000313" key="1">
    <source>
        <dbReference type="EMBL" id="GFT69013.1"/>
    </source>
</evidence>
<accession>A0A8X6PIX6</accession>
<evidence type="ECO:0000313" key="2">
    <source>
        <dbReference type="Proteomes" id="UP000887013"/>
    </source>
</evidence>
<sequence>MVFITIHLTEKNYAAAITLLKQRFGNRNVSIHAHLNNLLNMSPIKNITDIHGLRNSYDKSETQICSLEALGELALDFTRIQDNDKKLDVQTLINLLRDEIKSREKAFQIHKSELKQAEIKPQRDVRM</sequence>
<keyword evidence="2" id="KW-1185">Reference proteome</keyword>
<reference evidence="1" key="1">
    <citation type="submission" date="2020-08" db="EMBL/GenBank/DDBJ databases">
        <title>Multicomponent nature underlies the extraordinary mechanical properties of spider dragline silk.</title>
        <authorList>
            <person name="Kono N."/>
            <person name="Nakamura H."/>
            <person name="Mori M."/>
            <person name="Yoshida Y."/>
            <person name="Ohtoshi R."/>
            <person name="Malay A.D."/>
            <person name="Moran D.A.P."/>
            <person name="Tomita M."/>
            <person name="Numata K."/>
            <person name="Arakawa K."/>
        </authorList>
    </citation>
    <scope>NUCLEOTIDE SEQUENCE</scope>
</reference>
<dbReference type="Proteomes" id="UP000887013">
    <property type="component" value="Unassembled WGS sequence"/>
</dbReference>
<name>A0A8X6PIX6_NEPPI</name>
<gene>
    <name evidence="1" type="ORF">NPIL_677851</name>
</gene>
<comment type="caution">
    <text evidence="1">The sequence shown here is derived from an EMBL/GenBank/DDBJ whole genome shotgun (WGS) entry which is preliminary data.</text>
</comment>
<dbReference type="AlphaFoldDB" id="A0A8X6PIX6"/>
<dbReference type="InterPro" id="IPR005312">
    <property type="entry name" value="DUF1759"/>
</dbReference>
<organism evidence="1 2">
    <name type="scientific">Nephila pilipes</name>
    <name type="common">Giant wood spider</name>
    <name type="synonym">Nephila maculata</name>
    <dbReference type="NCBI Taxonomy" id="299642"/>
    <lineage>
        <taxon>Eukaryota</taxon>
        <taxon>Metazoa</taxon>
        <taxon>Ecdysozoa</taxon>
        <taxon>Arthropoda</taxon>
        <taxon>Chelicerata</taxon>
        <taxon>Arachnida</taxon>
        <taxon>Araneae</taxon>
        <taxon>Araneomorphae</taxon>
        <taxon>Entelegynae</taxon>
        <taxon>Araneoidea</taxon>
        <taxon>Nephilidae</taxon>
        <taxon>Nephila</taxon>
    </lineage>
</organism>
<dbReference type="Pfam" id="PF03564">
    <property type="entry name" value="DUF1759"/>
    <property type="match status" value="1"/>
</dbReference>
<dbReference type="EMBL" id="BMAW01116069">
    <property type="protein sequence ID" value="GFT69013.1"/>
    <property type="molecule type" value="Genomic_DNA"/>
</dbReference>